<name>A0A4U8UYM3_STECR</name>
<evidence type="ECO:0000313" key="3">
    <source>
        <dbReference type="Proteomes" id="UP000298663"/>
    </source>
</evidence>
<accession>A0A4U8UYM3</accession>
<evidence type="ECO:0000313" key="2">
    <source>
        <dbReference type="EMBL" id="TMS38055.1"/>
    </source>
</evidence>
<comment type="caution">
    <text evidence="2">The sequence shown here is derived from an EMBL/GenBank/DDBJ whole genome shotgun (WGS) entry which is preliminary data.</text>
</comment>
<proteinExistence type="predicted"/>
<reference evidence="2 3" key="1">
    <citation type="journal article" date="2015" name="Genome Biol.">
        <title>Comparative genomics of Steinernema reveals deeply conserved gene regulatory networks.</title>
        <authorList>
            <person name="Dillman A.R."/>
            <person name="Macchietto M."/>
            <person name="Porter C.F."/>
            <person name="Rogers A."/>
            <person name="Williams B."/>
            <person name="Antoshechkin I."/>
            <person name="Lee M.M."/>
            <person name="Goodwin Z."/>
            <person name="Lu X."/>
            <person name="Lewis E.E."/>
            <person name="Goodrich-Blair H."/>
            <person name="Stock S.P."/>
            <person name="Adams B.J."/>
            <person name="Sternberg P.W."/>
            <person name="Mortazavi A."/>
        </authorList>
    </citation>
    <scope>NUCLEOTIDE SEQUENCE [LARGE SCALE GENOMIC DNA]</scope>
    <source>
        <strain evidence="2 3">ALL</strain>
    </source>
</reference>
<sequence>MDRAMKAEHVVSPSGVLDHERRSTQNGTTRFLAASAQPVINHFMSSSSADSFIIPCLYTTAAASLRLAFLPSAVGLHGTPKTLGG</sequence>
<evidence type="ECO:0000256" key="1">
    <source>
        <dbReference type="SAM" id="MobiDB-lite"/>
    </source>
</evidence>
<protein>
    <submittedName>
        <fullName evidence="2">Uncharacterized protein</fullName>
    </submittedName>
</protein>
<feature type="region of interest" description="Disordered" evidence="1">
    <location>
        <begin position="1"/>
        <end position="24"/>
    </location>
</feature>
<reference evidence="2 3" key="2">
    <citation type="journal article" date="2019" name="G3 (Bethesda)">
        <title>Hybrid Assembly of the Genome of the Entomopathogenic Nematode Steinernema carpocapsae Identifies the X-Chromosome.</title>
        <authorList>
            <person name="Serra L."/>
            <person name="Macchietto M."/>
            <person name="Macias-Munoz A."/>
            <person name="McGill C.J."/>
            <person name="Rodriguez I.M."/>
            <person name="Rodriguez B."/>
            <person name="Murad R."/>
            <person name="Mortazavi A."/>
        </authorList>
    </citation>
    <scope>NUCLEOTIDE SEQUENCE [LARGE SCALE GENOMIC DNA]</scope>
    <source>
        <strain evidence="2 3">ALL</strain>
    </source>
</reference>
<dbReference type="Proteomes" id="UP000298663">
    <property type="component" value="Chromosome X"/>
</dbReference>
<keyword evidence="3" id="KW-1185">Reference proteome</keyword>
<gene>
    <name evidence="2" type="ORF">L596_004864</name>
</gene>
<dbReference type="EMBL" id="AZBU02000001">
    <property type="protein sequence ID" value="TMS38055.1"/>
    <property type="molecule type" value="Genomic_DNA"/>
</dbReference>
<dbReference type="AlphaFoldDB" id="A0A4U8UYM3"/>
<dbReference type="EMBL" id="CM016762">
    <property type="protein sequence ID" value="TMS38055.1"/>
    <property type="molecule type" value="Genomic_DNA"/>
</dbReference>
<organism evidence="2 3">
    <name type="scientific">Steinernema carpocapsae</name>
    <name type="common">Entomopathogenic nematode</name>
    <dbReference type="NCBI Taxonomy" id="34508"/>
    <lineage>
        <taxon>Eukaryota</taxon>
        <taxon>Metazoa</taxon>
        <taxon>Ecdysozoa</taxon>
        <taxon>Nematoda</taxon>
        <taxon>Chromadorea</taxon>
        <taxon>Rhabditida</taxon>
        <taxon>Tylenchina</taxon>
        <taxon>Panagrolaimomorpha</taxon>
        <taxon>Strongyloidoidea</taxon>
        <taxon>Steinernematidae</taxon>
        <taxon>Steinernema</taxon>
    </lineage>
</organism>